<dbReference type="EMBL" id="JAVRRG010000050">
    <property type="protein sequence ID" value="KAK5092934.1"/>
    <property type="molecule type" value="Genomic_DNA"/>
</dbReference>
<evidence type="ECO:0000313" key="1">
    <source>
        <dbReference type="EMBL" id="KAK5092934.1"/>
    </source>
</evidence>
<gene>
    <name evidence="1" type="ORF">LTR24_004729</name>
</gene>
<proteinExistence type="predicted"/>
<organism evidence="1 2">
    <name type="scientific">Lithohypha guttulata</name>
    <dbReference type="NCBI Taxonomy" id="1690604"/>
    <lineage>
        <taxon>Eukaryota</taxon>
        <taxon>Fungi</taxon>
        <taxon>Dikarya</taxon>
        <taxon>Ascomycota</taxon>
        <taxon>Pezizomycotina</taxon>
        <taxon>Eurotiomycetes</taxon>
        <taxon>Chaetothyriomycetidae</taxon>
        <taxon>Chaetothyriales</taxon>
        <taxon>Trichomeriaceae</taxon>
        <taxon>Lithohypha</taxon>
    </lineage>
</organism>
<name>A0ABR0KCM0_9EURO</name>
<keyword evidence="2" id="KW-1185">Reference proteome</keyword>
<sequence length="93" mass="10613">MVIDQSYSSVPAFVKHRVVKEPVPYAIAYLETAELAYLSQLLHERYGEHYSVEGRMLLEIKDDDDKQMYRKEIKLGYSNGSVAFSHAIDVTTG</sequence>
<dbReference type="Proteomes" id="UP001345013">
    <property type="component" value="Unassembled WGS sequence"/>
</dbReference>
<reference evidence="1 2" key="1">
    <citation type="submission" date="2023-08" db="EMBL/GenBank/DDBJ databases">
        <title>Black Yeasts Isolated from many extreme environments.</title>
        <authorList>
            <person name="Coleine C."/>
            <person name="Stajich J.E."/>
            <person name="Selbmann L."/>
        </authorList>
    </citation>
    <scope>NUCLEOTIDE SEQUENCE [LARGE SCALE GENOMIC DNA]</scope>
    <source>
        <strain evidence="1 2">CCFEE 5885</strain>
    </source>
</reference>
<evidence type="ECO:0000313" key="2">
    <source>
        <dbReference type="Proteomes" id="UP001345013"/>
    </source>
</evidence>
<protein>
    <submittedName>
        <fullName evidence="1">Uncharacterized protein</fullName>
    </submittedName>
</protein>
<comment type="caution">
    <text evidence="1">The sequence shown here is derived from an EMBL/GenBank/DDBJ whole genome shotgun (WGS) entry which is preliminary data.</text>
</comment>
<accession>A0ABR0KCM0</accession>